<dbReference type="SUPFAM" id="SSF48403">
    <property type="entry name" value="Ankyrin repeat"/>
    <property type="match status" value="1"/>
</dbReference>
<organism evidence="1 2">
    <name type="scientific">Trichomonas vaginalis (strain ATCC PRA-98 / G3)</name>
    <dbReference type="NCBI Taxonomy" id="412133"/>
    <lineage>
        <taxon>Eukaryota</taxon>
        <taxon>Metamonada</taxon>
        <taxon>Parabasalia</taxon>
        <taxon>Trichomonadida</taxon>
        <taxon>Trichomonadidae</taxon>
        <taxon>Trichomonas</taxon>
    </lineage>
</organism>
<dbReference type="InParanoid" id="A2FF30"/>
<dbReference type="RefSeq" id="XP_001309418.1">
    <property type="nucleotide sequence ID" value="XM_001309417.1"/>
</dbReference>
<dbReference type="AlphaFoldDB" id="A2FF30"/>
<evidence type="ECO:0000313" key="2">
    <source>
        <dbReference type="Proteomes" id="UP000001542"/>
    </source>
</evidence>
<reference evidence="1" key="1">
    <citation type="submission" date="2006-10" db="EMBL/GenBank/DDBJ databases">
        <authorList>
            <person name="Amadeo P."/>
            <person name="Zhao Q."/>
            <person name="Wortman J."/>
            <person name="Fraser-Liggett C."/>
            <person name="Carlton J."/>
        </authorList>
    </citation>
    <scope>NUCLEOTIDE SEQUENCE</scope>
    <source>
        <strain evidence="1">G3</strain>
    </source>
</reference>
<dbReference type="Proteomes" id="UP000001542">
    <property type="component" value="Unassembled WGS sequence"/>
</dbReference>
<dbReference type="PANTHER" id="PTHR24159">
    <property type="match status" value="1"/>
</dbReference>
<reference evidence="1" key="2">
    <citation type="journal article" date="2007" name="Science">
        <title>Draft genome sequence of the sexually transmitted pathogen Trichomonas vaginalis.</title>
        <authorList>
            <person name="Carlton J.M."/>
            <person name="Hirt R.P."/>
            <person name="Silva J.C."/>
            <person name="Delcher A.L."/>
            <person name="Schatz M."/>
            <person name="Zhao Q."/>
            <person name="Wortman J.R."/>
            <person name="Bidwell S.L."/>
            <person name="Alsmark U.C.M."/>
            <person name="Besteiro S."/>
            <person name="Sicheritz-Ponten T."/>
            <person name="Noel C.J."/>
            <person name="Dacks J.B."/>
            <person name="Foster P.G."/>
            <person name="Simillion C."/>
            <person name="Van de Peer Y."/>
            <person name="Miranda-Saavedra D."/>
            <person name="Barton G.J."/>
            <person name="Westrop G.D."/>
            <person name="Mueller S."/>
            <person name="Dessi D."/>
            <person name="Fiori P.L."/>
            <person name="Ren Q."/>
            <person name="Paulsen I."/>
            <person name="Zhang H."/>
            <person name="Bastida-Corcuera F.D."/>
            <person name="Simoes-Barbosa A."/>
            <person name="Brown M.T."/>
            <person name="Hayes R.D."/>
            <person name="Mukherjee M."/>
            <person name="Okumura C.Y."/>
            <person name="Schneider R."/>
            <person name="Smith A.J."/>
            <person name="Vanacova S."/>
            <person name="Villalvazo M."/>
            <person name="Haas B.J."/>
            <person name="Pertea M."/>
            <person name="Feldblyum T.V."/>
            <person name="Utterback T.R."/>
            <person name="Shu C.L."/>
            <person name="Osoegawa K."/>
            <person name="de Jong P.J."/>
            <person name="Hrdy I."/>
            <person name="Horvathova L."/>
            <person name="Zubacova Z."/>
            <person name="Dolezal P."/>
            <person name="Malik S.B."/>
            <person name="Logsdon J.M. Jr."/>
            <person name="Henze K."/>
            <person name="Gupta A."/>
            <person name="Wang C.C."/>
            <person name="Dunne R.L."/>
            <person name="Upcroft J.A."/>
            <person name="Upcroft P."/>
            <person name="White O."/>
            <person name="Salzberg S.L."/>
            <person name="Tang P."/>
            <person name="Chiu C.-H."/>
            <person name="Lee Y.-S."/>
            <person name="Embley T.M."/>
            <person name="Coombs G.H."/>
            <person name="Mottram J.C."/>
            <person name="Tachezy J."/>
            <person name="Fraser-Liggett C.M."/>
            <person name="Johnson P.J."/>
        </authorList>
    </citation>
    <scope>NUCLEOTIDE SEQUENCE [LARGE SCALE GENOMIC DNA]</scope>
    <source>
        <strain evidence="1">G3</strain>
    </source>
</reference>
<evidence type="ECO:0000313" key="1">
    <source>
        <dbReference type="EMBL" id="EAX96488.1"/>
    </source>
</evidence>
<dbReference type="InterPro" id="IPR036770">
    <property type="entry name" value="Ankyrin_rpt-contain_sf"/>
</dbReference>
<dbReference type="VEuPathDB" id="TrichDB:TVAGG3_0223120"/>
<keyword evidence="2" id="KW-1185">Reference proteome</keyword>
<dbReference type="VEuPathDB" id="TrichDB:TVAG_277690"/>
<accession>A2FF30</accession>
<dbReference type="KEGG" id="tva:4754261"/>
<dbReference type="EMBL" id="DS113756">
    <property type="protein sequence ID" value="EAX96488.1"/>
    <property type="molecule type" value="Genomic_DNA"/>
</dbReference>
<sequence length="224" mass="25978">MSSSERSKNENGCDFISIKPIEVFEYPSQASKIIWSVNSKNILQVFSQIIEFVTNNKISIQMSLYLIKVISRIRIKDIKLFTELYQKILNQFSCIQFENFEPAIDGDEILHLNSTESPFYYIAWDKVDDLKSKFPNLDINEETIAITPLDCAIKYGSEFCFNYLKNLGAKYTCKSKMYAVQGGNINIFMQMIEDGKSFDDMIYTALKYRNYEIAGGIIIVVWRF</sequence>
<protein>
    <recommendedName>
        <fullName evidence="3">DUF3447 domain-containing protein</fullName>
    </recommendedName>
</protein>
<evidence type="ECO:0008006" key="3">
    <source>
        <dbReference type="Google" id="ProtNLM"/>
    </source>
</evidence>
<name>A2FF30_TRIV3</name>
<gene>
    <name evidence="1" type="ORF">TVAG_277690</name>
</gene>
<dbReference type="PANTHER" id="PTHR24159:SF5">
    <property type="entry name" value="ANK_REP_REGION DOMAIN-CONTAINING PROTEIN"/>
    <property type="match status" value="1"/>
</dbReference>
<proteinExistence type="predicted"/>
<dbReference type="SMR" id="A2FF30"/>